<reference evidence="2" key="1">
    <citation type="submission" date="2025-08" db="UniProtKB">
        <authorList>
            <consortium name="RefSeq"/>
        </authorList>
    </citation>
    <scope>IDENTIFICATION</scope>
</reference>
<gene>
    <name evidence="2" type="primary">LOC123743452</name>
</gene>
<name>A0ABM3EZT6_SALSA</name>
<dbReference type="RefSeq" id="XP_045576591.1">
    <property type="nucleotide sequence ID" value="XM_045720635.1"/>
</dbReference>
<proteinExistence type="predicted"/>
<dbReference type="Proteomes" id="UP001652741">
    <property type="component" value="Chromosome ssa01"/>
</dbReference>
<protein>
    <submittedName>
        <fullName evidence="2">Tetratricopeptide repeat protein 27</fullName>
    </submittedName>
</protein>
<evidence type="ECO:0000313" key="2">
    <source>
        <dbReference type="RefSeq" id="XP_045576591.1"/>
    </source>
</evidence>
<dbReference type="GeneID" id="123743452"/>
<accession>A0ABM3EZT6</accession>
<sequence>MLRDAEIPVLRGFLKPSGEATEWKQNVFSAAEAGLLLQSLFDGDFEAVVLSPQVLDLQGGGDCSDGEAIDAYLERLVLAYLNDRTEENNVDW</sequence>
<keyword evidence="1" id="KW-1185">Reference proteome</keyword>
<evidence type="ECO:0000313" key="1">
    <source>
        <dbReference type="Proteomes" id="UP001652741"/>
    </source>
</evidence>
<organism evidence="1 2">
    <name type="scientific">Salmo salar</name>
    <name type="common">Atlantic salmon</name>
    <dbReference type="NCBI Taxonomy" id="8030"/>
    <lineage>
        <taxon>Eukaryota</taxon>
        <taxon>Metazoa</taxon>
        <taxon>Chordata</taxon>
        <taxon>Craniata</taxon>
        <taxon>Vertebrata</taxon>
        <taxon>Euteleostomi</taxon>
        <taxon>Actinopterygii</taxon>
        <taxon>Neopterygii</taxon>
        <taxon>Teleostei</taxon>
        <taxon>Protacanthopterygii</taxon>
        <taxon>Salmoniformes</taxon>
        <taxon>Salmonidae</taxon>
        <taxon>Salmoninae</taxon>
        <taxon>Salmo</taxon>
    </lineage>
</organism>